<evidence type="ECO:0000256" key="5">
    <source>
        <dbReference type="ARBA" id="ARBA00022759"/>
    </source>
</evidence>
<dbReference type="GO" id="GO:0006310">
    <property type="term" value="P:DNA recombination"/>
    <property type="evidence" value="ECO:0007669"/>
    <property type="project" value="UniProtKB-KW"/>
</dbReference>
<sequence length="591" mass="63002">MASSPPRPSRRPSGSMPPRVCVSLLSSSSDDSSDSSDDDAHLLNVSLGEGFTSCRTGAHAAAAAHSQPQKNSGPAHSGPAHAARAHASAGRGSGGVTGLRNALGRSSQAQEVVNLLSPSPDKKPHKMTTLRSSPSPTTKRKRLGNDDDDDDDEENLRHKKSARDDVPPLHQDKDKDKANHKQIQKEQERLKKAAAREEAKKQRQAERANEAHQKRVNAELAKVARGTHKFDECTCIVDARWIAQDNATANRVTEALRKYSSTSCRMLKNGLKFAVESNSSLPFPSLRFCYHAPANAAGALISQSQSQSQSQLQRAGLAPLPPAAPPLSYTTELPPEAERTYANLICVPLTPADLGAAVLRDDLKSILLAVEQAHASKSGSDDNSTSTVYCLIVTHGWRKHLHRLGNQGVSHLAKLEGFAARLTAKATMHGGGVVCRLLDLADADALANTIAIIARFVCEAPYREEKAYGDSFTSKASAPNQAAKRAVALLDDHGSLATVLKQLKCLQSVTQDGAIAITRKYSSLGHLYRRMLEIGADALETELANTEGAAAEATEAAAAPSTSARAARRVGPAAAKRMRSALSCDDAHTLL</sequence>
<evidence type="ECO:0000256" key="3">
    <source>
        <dbReference type="ARBA" id="ARBA00022722"/>
    </source>
</evidence>
<comment type="subcellular location">
    <subcellularLocation>
        <location evidence="2">Nucleus</location>
    </subcellularLocation>
</comment>
<dbReference type="EMBL" id="BNJQ01000009">
    <property type="protein sequence ID" value="GHP05099.1"/>
    <property type="molecule type" value="Genomic_DNA"/>
</dbReference>
<evidence type="ECO:0000313" key="14">
    <source>
        <dbReference type="EMBL" id="GHP05099.1"/>
    </source>
</evidence>
<organism evidence="14 15">
    <name type="scientific">Pycnococcus provasolii</name>
    <dbReference type="NCBI Taxonomy" id="41880"/>
    <lineage>
        <taxon>Eukaryota</taxon>
        <taxon>Viridiplantae</taxon>
        <taxon>Chlorophyta</taxon>
        <taxon>Pseudoscourfieldiophyceae</taxon>
        <taxon>Pseudoscourfieldiales</taxon>
        <taxon>Pycnococcaceae</taxon>
        <taxon>Pycnococcus</taxon>
    </lineage>
</organism>
<evidence type="ECO:0000256" key="9">
    <source>
        <dbReference type="ARBA" id="ARBA00023172"/>
    </source>
</evidence>
<evidence type="ECO:0000256" key="7">
    <source>
        <dbReference type="ARBA" id="ARBA00022801"/>
    </source>
</evidence>
<feature type="compositionally biased region" description="Basic and acidic residues" evidence="13">
    <location>
        <begin position="162"/>
        <end position="213"/>
    </location>
</feature>
<dbReference type="Proteomes" id="UP000660262">
    <property type="component" value="Unassembled WGS sequence"/>
</dbReference>
<reference evidence="14" key="1">
    <citation type="submission" date="2020-10" db="EMBL/GenBank/DDBJ databases">
        <title>Unveiling of a novel bifunctional photoreceptor, Dualchrome1, isolated from a cosmopolitan green alga.</title>
        <authorList>
            <person name="Suzuki S."/>
            <person name="Kawachi M."/>
        </authorList>
    </citation>
    <scope>NUCLEOTIDE SEQUENCE</scope>
    <source>
        <strain evidence="14">NIES 2893</strain>
    </source>
</reference>
<comment type="cofactor">
    <cofactor evidence="1">
        <name>Mg(2+)</name>
        <dbReference type="ChEBI" id="CHEBI:18420"/>
    </cofactor>
</comment>
<accession>A0A830HIJ7</accession>
<dbReference type="AlphaFoldDB" id="A0A830HIJ7"/>
<feature type="compositionally biased region" description="Low complexity" evidence="13">
    <location>
        <begin position="72"/>
        <end position="90"/>
    </location>
</feature>
<keyword evidence="15" id="KW-1185">Reference proteome</keyword>
<keyword evidence="5" id="KW-0255">Endonuclease</keyword>
<evidence type="ECO:0000256" key="2">
    <source>
        <dbReference type="ARBA" id="ARBA00004123"/>
    </source>
</evidence>
<keyword evidence="10" id="KW-0234">DNA repair</keyword>
<evidence type="ECO:0000313" key="15">
    <source>
        <dbReference type="Proteomes" id="UP000660262"/>
    </source>
</evidence>
<evidence type="ECO:0000256" key="13">
    <source>
        <dbReference type="SAM" id="MobiDB-lite"/>
    </source>
</evidence>
<dbReference type="InterPro" id="IPR042530">
    <property type="entry name" value="EME1/EME2_C"/>
</dbReference>
<keyword evidence="7" id="KW-0378">Hydrolase</keyword>
<evidence type="ECO:0000256" key="4">
    <source>
        <dbReference type="ARBA" id="ARBA00022723"/>
    </source>
</evidence>
<name>A0A830HIJ7_9CHLO</name>
<evidence type="ECO:0000256" key="8">
    <source>
        <dbReference type="ARBA" id="ARBA00022842"/>
    </source>
</evidence>
<evidence type="ECO:0000256" key="10">
    <source>
        <dbReference type="ARBA" id="ARBA00023204"/>
    </source>
</evidence>
<dbReference type="PANTHER" id="PTHR21077:SF5">
    <property type="entry name" value="CROSSOVER JUNCTION ENDONUCLEASE MMS4"/>
    <property type="match status" value="1"/>
</dbReference>
<keyword evidence="8" id="KW-0460">Magnesium</keyword>
<dbReference type="GO" id="GO:0005634">
    <property type="term" value="C:nucleus"/>
    <property type="evidence" value="ECO:0007669"/>
    <property type="project" value="UniProtKB-SubCell"/>
</dbReference>
<dbReference type="PANTHER" id="PTHR21077">
    <property type="entry name" value="EME1 PROTEIN"/>
    <property type="match status" value="1"/>
</dbReference>
<feature type="region of interest" description="Disordered" evidence="13">
    <location>
        <begin position="57"/>
        <end position="213"/>
    </location>
</feature>
<keyword evidence="4" id="KW-0479">Metal-binding</keyword>
<feature type="region of interest" description="Disordered" evidence="13">
    <location>
        <begin position="1"/>
        <end position="41"/>
    </location>
</feature>
<evidence type="ECO:0000256" key="11">
    <source>
        <dbReference type="ARBA" id="ARBA00023242"/>
    </source>
</evidence>
<evidence type="ECO:0000256" key="6">
    <source>
        <dbReference type="ARBA" id="ARBA00022763"/>
    </source>
</evidence>
<dbReference type="GO" id="GO:0048476">
    <property type="term" value="C:Holliday junction resolvase complex"/>
    <property type="evidence" value="ECO:0007669"/>
    <property type="project" value="InterPro"/>
</dbReference>
<proteinExistence type="predicted"/>
<dbReference type="GO" id="GO:0051321">
    <property type="term" value="P:meiotic cell cycle"/>
    <property type="evidence" value="ECO:0007669"/>
    <property type="project" value="UniProtKB-KW"/>
</dbReference>
<evidence type="ECO:0000256" key="1">
    <source>
        <dbReference type="ARBA" id="ARBA00001946"/>
    </source>
</evidence>
<keyword evidence="12" id="KW-0469">Meiosis</keyword>
<keyword evidence="6" id="KW-0227">DNA damage</keyword>
<dbReference type="GO" id="GO:0046872">
    <property type="term" value="F:metal ion binding"/>
    <property type="evidence" value="ECO:0007669"/>
    <property type="project" value="UniProtKB-KW"/>
</dbReference>
<dbReference type="InterPro" id="IPR033310">
    <property type="entry name" value="Mms4/EME1/EME2"/>
</dbReference>
<keyword evidence="9" id="KW-0233">DNA recombination</keyword>
<dbReference type="Gene3D" id="1.10.150.670">
    <property type="entry name" value="Crossover junction endonuclease EME1, DNA-binding domain"/>
    <property type="match status" value="1"/>
</dbReference>
<keyword evidence="3" id="KW-0540">Nuclease</keyword>
<comment type="caution">
    <text evidence="14">The sequence shown here is derived from an EMBL/GenBank/DDBJ whole genome shotgun (WGS) entry which is preliminary data.</text>
</comment>
<feature type="compositionally biased region" description="Low complexity" evidence="13">
    <location>
        <begin position="11"/>
        <end position="30"/>
    </location>
</feature>
<dbReference type="GO" id="GO:0006281">
    <property type="term" value="P:DNA repair"/>
    <property type="evidence" value="ECO:0007669"/>
    <property type="project" value="UniProtKB-KW"/>
</dbReference>
<evidence type="ECO:0000256" key="12">
    <source>
        <dbReference type="ARBA" id="ARBA00023254"/>
    </source>
</evidence>
<keyword evidence="11" id="KW-0539">Nucleus</keyword>
<dbReference type="GO" id="GO:0004519">
    <property type="term" value="F:endonuclease activity"/>
    <property type="evidence" value="ECO:0007669"/>
    <property type="project" value="UniProtKB-KW"/>
</dbReference>
<dbReference type="GO" id="GO:0016787">
    <property type="term" value="F:hydrolase activity"/>
    <property type="evidence" value="ECO:0007669"/>
    <property type="project" value="UniProtKB-KW"/>
</dbReference>
<gene>
    <name evidence="14" type="ORF">PPROV_000385100</name>
</gene>
<protein>
    <submittedName>
        <fullName evidence="14">Uncharacterized protein</fullName>
    </submittedName>
</protein>